<feature type="compositionally biased region" description="Low complexity" evidence="1">
    <location>
        <begin position="92"/>
        <end position="111"/>
    </location>
</feature>
<keyword evidence="2" id="KW-0812">Transmembrane</keyword>
<feature type="region of interest" description="Disordered" evidence="1">
    <location>
        <begin position="1"/>
        <end position="30"/>
    </location>
</feature>
<sequence length="189" mass="20238">MGAGRRTPPPEPHRPHQPPTSKPLSPNRRKALFNSVLQCCACGNRTRPEDLEPKEAEPKAPAQGADVAPPVTSKVHAEELEAPEPVPPPAASPAAAVEPGPAPDTTEAPPALEEEPSPGPLLVPASEEDLPVEAPTQGPLVECPHPVPRGKLVCPPLLDISVFFIVLILFLCSPWRTFFFDLFFTLGVW</sequence>
<keyword evidence="2" id="KW-1133">Transmembrane helix</keyword>
<keyword evidence="2" id="KW-0472">Membrane</keyword>
<proteinExistence type="predicted"/>
<comment type="caution">
    <text evidence="3">The sequence shown here is derived from an EMBL/GenBank/DDBJ whole genome shotgun (WGS) entry which is preliminary data.</text>
</comment>
<dbReference type="EMBL" id="JAULJE010000006">
    <property type="protein sequence ID" value="KAK1342009.1"/>
    <property type="molecule type" value="Genomic_DNA"/>
</dbReference>
<dbReference type="AlphaFoldDB" id="A0AA40I2X1"/>
<organism evidence="3 4">
    <name type="scientific">Cnephaeus nilssonii</name>
    <name type="common">Northern bat</name>
    <name type="synonym">Eptesicus nilssonii</name>
    <dbReference type="NCBI Taxonomy" id="3371016"/>
    <lineage>
        <taxon>Eukaryota</taxon>
        <taxon>Metazoa</taxon>
        <taxon>Chordata</taxon>
        <taxon>Craniata</taxon>
        <taxon>Vertebrata</taxon>
        <taxon>Euteleostomi</taxon>
        <taxon>Mammalia</taxon>
        <taxon>Eutheria</taxon>
        <taxon>Laurasiatheria</taxon>
        <taxon>Chiroptera</taxon>
        <taxon>Yangochiroptera</taxon>
        <taxon>Vespertilionidae</taxon>
        <taxon>Cnephaeus</taxon>
    </lineage>
</organism>
<reference evidence="3" key="1">
    <citation type="submission" date="2023-06" db="EMBL/GenBank/DDBJ databases">
        <title>Reference genome for the Northern bat (Eptesicus nilssonii), a most northern bat species.</title>
        <authorList>
            <person name="Laine V.N."/>
            <person name="Pulliainen A.T."/>
            <person name="Lilley T.M."/>
        </authorList>
    </citation>
    <scope>NUCLEOTIDE SEQUENCE</scope>
    <source>
        <strain evidence="3">BLF_Eptnil</strain>
        <tissue evidence="3">Kidney</tissue>
    </source>
</reference>
<feature type="region of interest" description="Disordered" evidence="1">
    <location>
        <begin position="44"/>
        <end position="125"/>
    </location>
</feature>
<protein>
    <submittedName>
        <fullName evidence="3">Uncharacterized protein</fullName>
    </submittedName>
</protein>
<name>A0AA40I2X1_CNENI</name>
<dbReference type="Proteomes" id="UP001177744">
    <property type="component" value="Unassembled WGS sequence"/>
</dbReference>
<evidence type="ECO:0000256" key="1">
    <source>
        <dbReference type="SAM" id="MobiDB-lite"/>
    </source>
</evidence>
<keyword evidence="4" id="KW-1185">Reference proteome</keyword>
<feature type="non-terminal residue" evidence="3">
    <location>
        <position position="189"/>
    </location>
</feature>
<evidence type="ECO:0000256" key="2">
    <source>
        <dbReference type="SAM" id="Phobius"/>
    </source>
</evidence>
<feature type="transmembrane region" description="Helical" evidence="2">
    <location>
        <begin position="157"/>
        <end position="179"/>
    </location>
</feature>
<gene>
    <name evidence="3" type="ORF">QTO34_016762</name>
</gene>
<accession>A0AA40I2X1</accession>
<evidence type="ECO:0000313" key="3">
    <source>
        <dbReference type="EMBL" id="KAK1342009.1"/>
    </source>
</evidence>
<evidence type="ECO:0000313" key="4">
    <source>
        <dbReference type="Proteomes" id="UP001177744"/>
    </source>
</evidence>
<feature type="compositionally biased region" description="Basic and acidic residues" evidence="1">
    <location>
        <begin position="46"/>
        <end position="58"/>
    </location>
</feature>